<dbReference type="SUPFAM" id="SSF52821">
    <property type="entry name" value="Rhodanese/Cell cycle control phosphatase"/>
    <property type="match status" value="2"/>
</dbReference>
<name>A0A137RM61_9FLAO</name>
<feature type="domain" description="Rhodanese" evidence="2">
    <location>
        <begin position="364"/>
        <end position="441"/>
    </location>
</feature>
<dbReference type="InterPro" id="IPR044528">
    <property type="entry name" value="POD-like_MBL-fold"/>
</dbReference>
<dbReference type="STRING" id="1548749.LS48_02105"/>
<dbReference type="InterPro" id="IPR036873">
    <property type="entry name" value="Rhodanese-like_dom_sf"/>
</dbReference>
<organism evidence="3 4">
    <name type="scientific">Aequorivita aquimaris</name>
    <dbReference type="NCBI Taxonomy" id="1548749"/>
    <lineage>
        <taxon>Bacteria</taxon>
        <taxon>Pseudomonadati</taxon>
        <taxon>Bacteroidota</taxon>
        <taxon>Flavobacteriia</taxon>
        <taxon>Flavobacteriales</taxon>
        <taxon>Flavobacteriaceae</taxon>
        <taxon>Aequorivita</taxon>
    </lineage>
</organism>
<dbReference type="Proteomes" id="UP000070138">
    <property type="component" value="Unassembled WGS sequence"/>
</dbReference>
<proteinExistence type="predicted"/>
<dbReference type="CDD" id="cd00158">
    <property type="entry name" value="RHOD"/>
    <property type="match status" value="2"/>
</dbReference>
<dbReference type="PANTHER" id="PTHR43084:SF1">
    <property type="entry name" value="PERSULFIDE DIOXYGENASE ETHE1, MITOCHONDRIAL"/>
    <property type="match status" value="1"/>
</dbReference>
<dbReference type="PATRIC" id="fig|1548749.3.peg.454"/>
<reference evidence="4" key="1">
    <citation type="submission" date="2014-10" db="EMBL/GenBank/DDBJ databases">
        <title>Genome sequencing of Vitellibacter sp. D-24.</title>
        <authorList>
            <person name="Thevarajoo S."/>
            <person name="Selvaratnam C."/>
            <person name="Goh K.M."/>
            <person name="Chong C.S."/>
        </authorList>
    </citation>
    <scope>NUCLEOTIDE SEQUENCE [LARGE SCALE GENOMIC DNA]</scope>
    <source>
        <strain evidence="4">D-24</strain>
    </source>
</reference>
<dbReference type="RefSeq" id="WP_062619476.1">
    <property type="nucleotide sequence ID" value="NZ_JRWG01000001.1"/>
</dbReference>
<dbReference type="Gene3D" id="3.40.250.10">
    <property type="entry name" value="Rhodanese-like domain"/>
    <property type="match status" value="2"/>
</dbReference>
<gene>
    <name evidence="3" type="ORF">LS48_02105</name>
</gene>
<feature type="domain" description="Rhodanese" evidence="2">
    <location>
        <begin position="264"/>
        <end position="290"/>
    </location>
</feature>
<keyword evidence="1" id="KW-0479">Metal-binding</keyword>
<evidence type="ECO:0000259" key="2">
    <source>
        <dbReference type="PROSITE" id="PS50206"/>
    </source>
</evidence>
<dbReference type="AlphaFoldDB" id="A0A137RM61"/>
<accession>A0A137RM61</accession>
<evidence type="ECO:0000313" key="3">
    <source>
        <dbReference type="EMBL" id="KXO01278.1"/>
    </source>
</evidence>
<comment type="caution">
    <text evidence="3">The sequence shown here is derived from an EMBL/GenBank/DDBJ whole genome shotgun (WGS) entry which is preliminary data.</text>
</comment>
<dbReference type="InterPro" id="IPR001279">
    <property type="entry name" value="Metallo-B-lactamas"/>
</dbReference>
<keyword evidence="4" id="KW-1185">Reference proteome</keyword>
<dbReference type="OrthoDB" id="9784009at2"/>
<dbReference type="GO" id="GO:0006749">
    <property type="term" value="P:glutathione metabolic process"/>
    <property type="evidence" value="ECO:0007669"/>
    <property type="project" value="InterPro"/>
</dbReference>
<dbReference type="EMBL" id="JRWG01000001">
    <property type="protein sequence ID" value="KXO01278.1"/>
    <property type="molecule type" value="Genomic_DNA"/>
</dbReference>
<dbReference type="Pfam" id="PF00753">
    <property type="entry name" value="Lactamase_B"/>
    <property type="match status" value="1"/>
</dbReference>
<dbReference type="InterPro" id="IPR001763">
    <property type="entry name" value="Rhodanese-like_dom"/>
</dbReference>
<dbReference type="InterPro" id="IPR051682">
    <property type="entry name" value="Mito_Persulfide_Diox"/>
</dbReference>
<evidence type="ECO:0000313" key="4">
    <source>
        <dbReference type="Proteomes" id="UP000070138"/>
    </source>
</evidence>
<evidence type="ECO:0000256" key="1">
    <source>
        <dbReference type="ARBA" id="ARBA00022723"/>
    </source>
</evidence>
<dbReference type="InterPro" id="IPR036866">
    <property type="entry name" value="RibonucZ/Hydroxyglut_hydro"/>
</dbReference>
<dbReference type="SMART" id="SM00849">
    <property type="entry name" value="Lactamase_B"/>
    <property type="match status" value="1"/>
</dbReference>
<reference evidence="3 4" key="2">
    <citation type="journal article" date="2016" name="Int. J. Syst. Evol. Microbiol.">
        <title>Vitellibacter aquimaris sp. nov., a marine bacterium isolated from seawater.</title>
        <authorList>
            <person name="Thevarajoo S."/>
            <person name="Selvaratnam C."/>
            <person name="Goh K.M."/>
            <person name="Hong K.W."/>
            <person name="Chan X.Y."/>
            <person name="Chan K.G."/>
            <person name="Chong C.S."/>
        </authorList>
    </citation>
    <scope>NUCLEOTIDE SEQUENCE [LARGE SCALE GENOMIC DNA]</scope>
    <source>
        <strain evidence="3 4">D-24</strain>
    </source>
</reference>
<dbReference type="PROSITE" id="PS50206">
    <property type="entry name" value="RHODANESE_3"/>
    <property type="match status" value="2"/>
</dbReference>
<dbReference type="Gene3D" id="3.60.15.10">
    <property type="entry name" value="Ribonuclease Z/Hydroxyacylglutathione hydrolase-like"/>
    <property type="match status" value="1"/>
</dbReference>
<sequence length="446" mass="49872">MKIKQFEYEPLSHFSYAIISDGKMALVDPERNPIQYYKYAEENNAKIVAVFETHPHADFVSSHLQIHNETGAELYCSKKTGADYPHTTFDDGDEVKIGNTIFRAINTPGHSPDSVTIVATEGNKTALFTGDTLFVGDVGRPDLREKAGHMKAKREELAKMMYDTIQNKFTDLPDIAYVYPAHGAGSLCGKGMSEDASSSTLGNERIGNWAFKKQTEQEFIDHLLDSQPFIPHYFGYNVDVNKNGAANLRAALGGIPFKLDVEKAENDALIIDIRDEKDFKKNHLPGSINIMAISDTSKFETWLGSIVRPDEKFHLVVDSIENAEKILHRTAKIGYEANVKTVFALGSASFEKSAAFNLEDFKKNTEKYTIVDIRNESEVSEEKFFDKAIAIPLHQLREKAEEIPTDKPIVVHCAGGYRSAAGSSILQKELKIEKVYDLSDDVEDFK</sequence>
<dbReference type="GO" id="GO:0016740">
    <property type="term" value="F:transferase activity"/>
    <property type="evidence" value="ECO:0007669"/>
    <property type="project" value="UniProtKB-KW"/>
</dbReference>
<dbReference type="Pfam" id="PF00581">
    <property type="entry name" value="Rhodanese"/>
    <property type="match status" value="2"/>
</dbReference>
<dbReference type="GO" id="GO:0050313">
    <property type="term" value="F:sulfur dioxygenase activity"/>
    <property type="evidence" value="ECO:0007669"/>
    <property type="project" value="InterPro"/>
</dbReference>
<dbReference type="PANTHER" id="PTHR43084">
    <property type="entry name" value="PERSULFIDE DIOXYGENASE ETHE1"/>
    <property type="match status" value="1"/>
</dbReference>
<keyword evidence="3" id="KW-0808">Transferase</keyword>
<dbReference type="SUPFAM" id="SSF56281">
    <property type="entry name" value="Metallo-hydrolase/oxidoreductase"/>
    <property type="match status" value="1"/>
</dbReference>
<dbReference type="GO" id="GO:0046872">
    <property type="term" value="F:metal ion binding"/>
    <property type="evidence" value="ECO:0007669"/>
    <property type="project" value="UniProtKB-KW"/>
</dbReference>
<protein>
    <submittedName>
        <fullName evidence="3">Sulfurtransferase</fullName>
    </submittedName>
</protein>
<dbReference type="CDD" id="cd07724">
    <property type="entry name" value="POD-like_MBL-fold"/>
    <property type="match status" value="1"/>
</dbReference>
<dbReference type="GO" id="GO:0070813">
    <property type="term" value="P:hydrogen sulfide metabolic process"/>
    <property type="evidence" value="ECO:0007669"/>
    <property type="project" value="TreeGrafter"/>
</dbReference>